<comment type="caution">
    <text evidence="1">The sequence shown here is derived from an EMBL/GenBank/DDBJ whole genome shotgun (WGS) entry which is preliminary data.</text>
</comment>
<organism evidence="1 2">
    <name type="scientific">Scortum barcoo</name>
    <name type="common">barcoo grunter</name>
    <dbReference type="NCBI Taxonomy" id="214431"/>
    <lineage>
        <taxon>Eukaryota</taxon>
        <taxon>Metazoa</taxon>
        <taxon>Chordata</taxon>
        <taxon>Craniata</taxon>
        <taxon>Vertebrata</taxon>
        <taxon>Euteleostomi</taxon>
        <taxon>Actinopterygii</taxon>
        <taxon>Neopterygii</taxon>
        <taxon>Teleostei</taxon>
        <taxon>Neoteleostei</taxon>
        <taxon>Acanthomorphata</taxon>
        <taxon>Eupercaria</taxon>
        <taxon>Centrarchiformes</taxon>
        <taxon>Terapontoidei</taxon>
        <taxon>Terapontidae</taxon>
        <taxon>Scortum</taxon>
    </lineage>
</organism>
<feature type="non-terminal residue" evidence="1">
    <location>
        <position position="1"/>
    </location>
</feature>
<keyword evidence="2" id="KW-1185">Reference proteome</keyword>
<protein>
    <submittedName>
        <fullName evidence="1">Uncharacterized protein</fullName>
    </submittedName>
</protein>
<dbReference type="Proteomes" id="UP000831701">
    <property type="component" value="Chromosome 15"/>
</dbReference>
<evidence type="ECO:0000313" key="2">
    <source>
        <dbReference type="Proteomes" id="UP000831701"/>
    </source>
</evidence>
<reference evidence="1" key="1">
    <citation type="submission" date="2022-04" db="EMBL/GenBank/DDBJ databases">
        <title>Jade perch genome.</title>
        <authorList>
            <person name="Chao B."/>
        </authorList>
    </citation>
    <scope>NUCLEOTIDE SEQUENCE</scope>
    <source>
        <strain evidence="1">CB-2022</strain>
    </source>
</reference>
<dbReference type="EMBL" id="CM041545">
    <property type="protein sequence ID" value="KAI3362207.1"/>
    <property type="molecule type" value="Genomic_DNA"/>
</dbReference>
<gene>
    <name evidence="1" type="ORF">L3Q82_012526</name>
</gene>
<evidence type="ECO:0000313" key="1">
    <source>
        <dbReference type="EMBL" id="KAI3362207.1"/>
    </source>
</evidence>
<accession>A0ACB8W2W2</accession>
<name>A0ACB8W2W2_9TELE</name>
<sequence length="1770" mass="194601">SWVELEELIAAVSRRESLTGPQDSISSALQGELERILLEAQLECERSRDSPPQVVTPQSTGSPRPSSEQDSDCITIQEDSERRGDTDWVWDWSSRPENMPPKEFVFQHPKQQCSLSVRKTEVMKRGIFSSDVLLILGPSLLASHLLTLGVGWKDKMGVWTALILASQLLLKLCLHVEAQALGCVYSGSATAGCKYSYLIIHYSCALPLLSSPSPSTVYDLLTSPDCLPDLLQGGLAEQGVNEAFILTSFKLQPKTGTTVFGLYNPRDNSKYFEFTVMGKLNRAVLRYLRSDKRMSSVTFNNLVLADGQQHRLLFHLRGLQQQGPGGVELHLDCRLVETVRDLPAAFQGLPVGYGTVELKTMQAREQESLDELKLVVGDSFENVASLQDCHFQQRDSVQTLGVNTKQLSNQMLELTKVINELKDVLIQQVKETSFLRNTISECQACGLGGTEVVKPRCAPGVCFREDMCIETAVGVECGPCPDGYTGDGFNCDDVDECQFNPCFPGVKCVNTAPGYRCDACPLGYSGLAVEGVGVLFAQTNKQVCDDIDECKGPNNGGCAENSVCHNSVGSYHCGSCKTGFTGDQVKGCKPEMSCGNSLTNPCDINAQCIVERDGSISCQCGIGWAGNGYLCGKDTDIDGYPDEKLKCKDANCKKDNCVYVPNSGQEDADRDGQGDICDNDADGDGILNEQDNCWLKPNVDQRNSDKDSHGDACDNCRMVENPDQRDTDSDGKGDACDDDMDGDAGLKNFLDNCQRVQNRDQLDRDGDGVGDACDSCPDIPNPNQSDVDNDLVGDSCDTNQDSDGDGHQDTKDNCPLVINSSQLDTDKDGMGDECDDDDDNDGIPDILPPGPDNCRLVPNPDQIDDNNDGVGDVCESDFDQDKVIDRIDNCPENAEVTLTDFRAYQTVVLDPEGDAQIDPNWVVLNQGMEIVQTMNSDPGLAVGYTAFSGVDFEGTFHVNTVTDDDYAGFIFGYQDSSSFYVVMWKQTEQTYWQATPFRAVAEPGIQLKAVKSTSGPGEHLRNSLWHTGDTNDQVRLLWKDPRNVGWKDKVSYRWYLQHRPQVGYIRARFYEGTELVADSGVTIDTTMRGGRLGVFCFSQENIIWSNLKYRCNGQAVVIQLLDRIFRGVAQVMFVNNPLSGILITAGLFLQNPWWALNGLLGTLVSTVSAILLGQNSPVVSSALSSVASKWDLPIFTLPFNILVCLHVAATGANHPYFPEVDIQPNLSHLHPPNDSIKSLNISQLFLSVPVGVGQVYGCDSPWTGGLILLALLLCSPTICFHAILGSAAGMLSGLALAAPHKDIYSGLWGYNSALSCIAIGGVFYVITWQTHLLALICALFCAYMTGAITKLMSALALPACTWPFCLSTLIFLLISSEIPAICRLPLSMVSYPEENRRYRRQLRASEKALHSQQRSSSSSQEEESTRSEQDTPCLSIKPAGKDFYKVLGVSPESNEDEIKRAYRKMALKFHPDKNSDADAEDRFKEIAEAYEILTDPKKRSIYDQFGEEGLKNGMSMAGQGNVFRSNFHGDPHATFSSFFHGSDHFDIFFGSDVDSEDDLFNPFRRFTFSHVGGFAGHEGGLRRGQRRLQGKEVVHDLLVTLDEVMHGCTKHVKITRSRLNPDGRSLRSEDKVLNVVVKKGWKAGTKITFPREGDETPNSIPADITFILRDKEHAQYKRDGSNIVYTAKITLKEALCGCTVNVPTLDNRMMPLPSSDVIKPGAVRRLRGEGLPLPKSPSQRGDLVVEFQVLFPDRIPPQSREIIKHSLGQC</sequence>
<proteinExistence type="predicted"/>